<dbReference type="GO" id="GO:0005524">
    <property type="term" value="F:ATP binding"/>
    <property type="evidence" value="ECO:0007669"/>
    <property type="project" value="UniProtKB-KW"/>
</dbReference>
<dbReference type="PROSITE" id="PS50885">
    <property type="entry name" value="HAMP"/>
    <property type="match status" value="1"/>
</dbReference>
<dbReference type="CDD" id="cd00082">
    <property type="entry name" value="HisKA"/>
    <property type="match status" value="1"/>
</dbReference>
<feature type="transmembrane region" description="Helical" evidence="13">
    <location>
        <begin position="12"/>
        <end position="34"/>
    </location>
</feature>
<evidence type="ECO:0000256" key="11">
    <source>
        <dbReference type="ARBA" id="ARBA00023012"/>
    </source>
</evidence>
<evidence type="ECO:0000256" key="13">
    <source>
        <dbReference type="SAM" id="Phobius"/>
    </source>
</evidence>
<dbReference type="SMART" id="SM00388">
    <property type="entry name" value="HisKA"/>
    <property type="match status" value="1"/>
</dbReference>
<dbReference type="InterPro" id="IPR003594">
    <property type="entry name" value="HATPase_dom"/>
</dbReference>
<sequence>MFQKPSMTRKLVVAITSVVAVFWLVAMGFGILIMQDEFSEIFDSGIQETAERLLPIVIDDLAGRDAGDALRRPAEKAASNREYLVYQVRGRDGQILLKSRDAPAEPFPAPLEVGFSQNDTHRIYTAGTADGSFYIQVADSLDNRREAAIEGGMALFFPILALIPASIIAIILVVRMTLSPIEGLRDDIGTKDGGNMVPVDEAGLPVELRPIARSVNLLLDRLRAVLESEREFTANSAHELRTPIAGALAQTQRLLAEVPPSLSARVGQIERSLQHLGRLAEKLLQMSRAEAGIGVSDEKTDLFPVLQVVIEDIGRSALGAGRIVLHAPDEARLERQIRPDAFAIVVRNLLENALVHSPSGSVVDVYFGTDGIRVVNESAVLDQPTLAGLTRRFTRGPTQAAGSGLGLSIVKRFVEQMNGSLALQSPATGRLGGFEAAVRL</sequence>
<evidence type="ECO:0000256" key="4">
    <source>
        <dbReference type="ARBA" id="ARBA00022553"/>
    </source>
</evidence>
<dbReference type="InterPro" id="IPR003660">
    <property type="entry name" value="HAMP_dom"/>
</dbReference>
<dbReference type="EC" id="2.7.13.3" evidence="3"/>
<dbReference type="AlphaFoldDB" id="A0AAW4FHV0"/>
<evidence type="ECO:0000256" key="3">
    <source>
        <dbReference type="ARBA" id="ARBA00012438"/>
    </source>
</evidence>
<keyword evidence="12 13" id="KW-0472">Membrane</keyword>
<evidence type="ECO:0000256" key="8">
    <source>
        <dbReference type="ARBA" id="ARBA00022777"/>
    </source>
</evidence>
<evidence type="ECO:0000259" key="15">
    <source>
        <dbReference type="PROSITE" id="PS50885"/>
    </source>
</evidence>
<dbReference type="Gene3D" id="3.30.565.10">
    <property type="entry name" value="Histidine kinase-like ATPase, C-terminal domain"/>
    <property type="match status" value="1"/>
</dbReference>
<feature type="domain" description="HAMP" evidence="15">
    <location>
        <begin position="175"/>
        <end position="227"/>
    </location>
</feature>
<organism evidence="16 17">
    <name type="scientific">Ensifer canadensis</name>
    <dbReference type="NCBI Taxonomy" id="555315"/>
    <lineage>
        <taxon>Bacteria</taxon>
        <taxon>Pseudomonadati</taxon>
        <taxon>Pseudomonadota</taxon>
        <taxon>Alphaproteobacteria</taxon>
        <taxon>Hyphomicrobiales</taxon>
        <taxon>Rhizobiaceae</taxon>
        <taxon>Sinorhizobium/Ensifer group</taxon>
        <taxon>Ensifer</taxon>
    </lineage>
</organism>
<proteinExistence type="predicted"/>
<evidence type="ECO:0000256" key="7">
    <source>
        <dbReference type="ARBA" id="ARBA00022741"/>
    </source>
</evidence>
<dbReference type="SUPFAM" id="SSF47384">
    <property type="entry name" value="Homodimeric domain of signal transducing histidine kinase"/>
    <property type="match status" value="1"/>
</dbReference>
<dbReference type="PANTHER" id="PTHR45436">
    <property type="entry name" value="SENSOR HISTIDINE KINASE YKOH"/>
    <property type="match status" value="1"/>
</dbReference>
<evidence type="ECO:0000256" key="9">
    <source>
        <dbReference type="ARBA" id="ARBA00022840"/>
    </source>
</evidence>
<dbReference type="PRINTS" id="PR00344">
    <property type="entry name" value="BCTRLSENSOR"/>
</dbReference>
<dbReference type="SUPFAM" id="SSF55874">
    <property type="entry name" value="ATPase domain of HSP90 chaperone/DNA topoisomerase II/histidine kinase"/>
    <property type="match status" value="1"/>
</dbReference>
<keyword evidence="5" id="KW-0808">Transferase</keyword>
<gene>
    <name evidence="16" type="ORF">GFB56_07025</name>
</gene>
<keyword evidence="8 16" id="KW-0418">Kinase</keyword>
<dbReference type="Pfam" id="PF00512">
    <property type="entry name" value="HisKA"/>
    <property type="match status" value="1"/>
</dbReference>
<accession>A0AAW4FHV0</accession>
<keyword evidence="6 13" id="KW-0812">Transmembrane</keyword>
<comment type="subcellular location">
    <subcellularLocation>
        <location evidence="2">Membrane</location>
        <topology evidence="2">Multi-pass membrane protein</topology>
    </subcellularLocation>
</comment>
<name>A0AAW4FHV0_9HYPH</name>
<dbReference type="InterPro" id="IPR050428">
    <property type="entry name" value="TCS_sensor_his_kinase"/>
</dbReference>
<dbReference type="InterPro" id="IPR003661">
    <property type="entry name" value="HisK_dim/P_dom"/>
</dbReference>
<dbReference type="Pfam" id="PF02518">
    <property type="entry name" value="HATPase_c"/>
    <property type="match status" value="1"/>
</dbReference>
<dbReference type="GO" id="GO:0005886">
    <property type="term" value="C:plasma membrane"/>
    <property type="evidence" value="ECO:0007669"/>
    <property type="project" value="TreeGrafter"/>
</dbReference>
<dbReference type="InterPro" id="IPR036890">
    <property type="entry name" value="HATPase_C_sf"/>
</dbReference>
<dbReference type="SMART" id="SM00387">
    <property type="entry name" value="HATPase_c"/>
    <property type="match status" value="1"/>
</dbReference>
<dbReference type="Pfam" id="PF08521">
    <property type="entry name" value="2CSK_N"/>
    <property type="match status" value="1"/>
</dbReference>
<evidence type="ECO:0000256" key="10">
    <source>
        <dbReference type="ARBA" id="ARBA00022989"/>
    </source>
</evidence>
<evidence type="ECO:0000256" key="6">
    <source>
        <dbReference type="ARBA" id="ARBA00022692"/>
    </source>
</evidence>
<keyword evidence="4" id="KW-0597">Phosphoprotein</keyword>
<keyword evidence="7" id="KW-0547">Nucleotide-binding</keyword>
<evidence type="ECO:0000256" key="12">
    <source>
        <dbReference type="ARBA" id="ARBA00023136"/>
    </source>
</evidence>
<keyword evidence="17" id="KW-1185">Reference proteome</keyword>
<evidence type="ECO:0000256" key="2">
    <source>
        <dbReference type="ARBA" id="ARBA00004141"/>
    </source>
</evidence>
<dbReference type="InterPro" id="IPR036097">
    <property type="entry name" value="HisK_dim/P_sf"/>
</dbReference>
<dbReference type="InterPro" id="IPR013727">
    <property type="entry name" value="2CSK_N"/>
</dbReference>
<feature type="transmembrane region" description="Helical" evidence="13">
    <location>
        <begin position="153"/>
        <end position="174"/>
    </location>
</feature>
<evidence type="ECO:0000313" key="17">
    <source>
        <dbReference type="Proteomes" id="UP000744980"/>
    </source>
</evidence>
<comment type="catalytic activity">
    <reaction evidence="1">
        <text>ATP + protein L-histidine = ADP + protein N-phospho-L-histidine.</text>
        <dbReference type="EC" id="2.7.13.3"/>
    </reaction>
</comment>
<keyword evidence="9" id="KW-0067">ATP-binding</keyword>
<dbReference type="InterPro" id="IPR004358">
    <property type="entry name" value="Sig_transdc_His_kin-like_C"/>
</dbReference>
<dbReference type="InterPro" id="IPR005467">
    <property type="entry name" value="His_kinase_dom"/>
</dbReference>
<dbReference type="Proteomes" id="UP000744980">
    <property type="component" value="Unassembled WGS sequence"/>
</dbReference>
<evidence type="ECO:0000256" key="5">
    <source>
        <dbReference type="ARBA" id="ARBA00022679"/>
    </source>
</evidence>
<dbReference type="EMBL" id="WXFA01000003">
    <property type="protein sequence ID" value="MBM3090564.1"/>
    <property type="molecule type" value="Genomic_DNA"/>
</dbReference>
<dbReference type="PANTHER" id="PTHR45436:SF14">
    <property type="entry name" value="SENSOR PROTEIN QSEC"/>
    <property type="match status" value="1"/>
</dbReference>
<comment type="caution">
    <text evidence="16">The sequence shown here is derived from an EMBL/GenBank/DDBJ whole genome shotgun (WGS) entry which is preliminary data.</text>
</comment>
<dbReference type="Gene3D" id="1.10.287.130">
    <property type="match status" value="1"/>
</dbReference>
<dbReference type="RefSeq" id="WP_057207200.1">
    <property type="nucleotide sequence ID" value="NZ_CP083374.1"/>
</dbReference>
<reference evidence="16 17" key="1">
    <citation type="submission" date="2020-01" db="EMBL/GenBank/DDBJ databases">
        <title>Draft genome assembly of Ensifer adhaerens T173.</title>
        <authorList>
            <person name="Craig J.E."/>
            <person name="Stinchcombe J.R."/>
        </authorList>
    </citation>
    <scope>NUCLEOTIDE SEQUENCE [LARGE SCALE GENOMIC DNA]</scope>
    <source>
        <strain evidence="16 17">T173</strain>
    </source>
</reference>
<evidence type="ECO:0000256" key="1">
    <source>
        <dbReference type="ARBA" id="ARBA00000085"/>
    </source>
</evidence>
<evidence type="ECO:0000313" key="16">
    <source>
        <dbReference type="EMBL" id="MBM3090564.1"/>
    </source>
</evidence>
<protein>
    <recommendedName>
        <fullName evidence="3">histidine kinase</fullName>
        <ecNumber evidence="3">2.7.13.3</ecNumber>
    </recommendedName>
</protein>
<evidence type="ECO:0000259" key="14">
    <source>
        <dbReference type="PROSITE" id="PS50109"/>
    </source>
</evidence>
<keyword evidence="11" id="KW-0902">Two-component regulatory system</keyword>
<feature type="domain" description="Histidine kinase" evidence="14">
    <location>
        <begin position="235"/>
        <end position="440"/>
    </location>
</feature>
<keyword evidence="10 13" id="KW-1133">Transmembrane helix</keyword>
<dbReference type="GO" id="GO:0000155">
    <property type="term" value="F:phosphorelay sensor kinase activity"/>
    <property type="evidence" value="ECO:0007669"/>
    <property type="project" value="InterPro"/>
</dbReference>
<dbReference type="PROSITE" id="PS50109">
    <property type="entry name" value="HIS_KIN"/>
    <property type="match status" value="1"/>
</dbReference>